<dbReference type="SUPFAM" id="SSF89562">
    <property type="entry name" value="RraA-like"/>
    <property type="match status" value="1"/>
</dbReference>
<dbReference type="CDD" id="cd16841">
    <property type="entry name" value="RraA_family"/>
    <property type="match status" value="1"/>
</dbReference>
<dbReference type="RefSeq" id="WP_092172560.1">
    <property type="nucleotide sequence ID" value="NZ_FNZH01000002.1"/>
</dbReference>
<dbReference type="PANTHER" id="PTHR33254">
    <property type="entry name" value="4-HYDROXY-4-METHYL-2-OXOGLUTARATE ALDOLASE 3-RELATED"/>
    <property type="match status" value="1"/>
</dbReference>
<organism evidence="6 7">
    <name type="scientific">Cyclobacterium xiamenense</name>
    <dbReference type="NCBI Taxonomy" id="1297121"/>
    <lineage>
        <taxon>Bacteria</taxon>
        <taxon>Pseudomonadati</taxon>
        <taxon>Bacteroidota</taxon>
        <taxon>Cytophagia</taxon>
        <taxon>Cytophagales</taxon>
        <taxon>Cyclobacteriaceae</taxon>
        <taxon>Cyclobacterium</taxon>
    </lineage>
</organism>
<dbReference type="OrthoDB" id="9784786at2"/>
<feature type="binding site" evidence="5">
    <location>
        <begin position="97"/>
        <end position="100"/>
    </location>
    <ligand>
        <name>substrate</name>
    </ligand>
</feature>
<dbReference type="STRING" id="1416801.SAMN05192553_102920"/>
<dbReference type="AlphaFoldDB" id="A0A1H6X784"/>
<dbReference type="Gene3D" id="3.50.30.40">
    <property type="entry name" value="Ribonuclease E inhibitor RraA/RraA-like"/>
    <property type="match status" value="1"/>
</dbReference>
<dbReference type="PANTHER" id="PTHR33254:SF4">
    <property type="entry name" value="4-HYDROXY-4-METHYL-2-OXOGLUTARATE ALDOLASE 3-RELATED"/>
    <property type="match status" value="1"/>
</dbReference>
<dbReference type="GO" id="GO:0046872">
    <property type="term" value="F:metal ion binding"/>
    <property type="evidence" value="ECO:0007669"/>
    <property type="project" value="UniProtKB-KW"/>
</dbReference>
<evidence type="ECO:0000256" key="5">
    <source>
        <dbReference type="PIRSR" id="PIRSR605493-1"/>
    </source>
</evidence>
<sequence>MKEASYSLKEIEENLYVAVISDALDALGYPNQSPEGEFSIQVGKSRLAGRCKTTLWSDMYHTDPNPYELELKAVDDCMPGDVFIAAAAGSTRSGIWGELLSTAAKNRGCVGALVDGCIRDIAKIRDMGFTVFAKGKRVYDSQNRQRVVAIDVPVEIGGVRFCSGDLVVCDEDGVVVVPQKVEGLVLTNAMQKVHAENTSREAIKNGMKATEVYKKYGIL</sequence>
<reference evidence="7" key="1">
    <citation type="submission" date="2016-10" db="EMBL/GenBank/DDBJ databases">
        <authorList>
            <person name="Varghese N."/>
            <person name="Submissions S."/>
        </authorList>
    </citation>
    <scope>NUCLEOTIDE SEQUENCE [LARGE SCALE GENOMIC DNA]</scope>
    <source>
        <strain evidence="7">IBRC-M 10761</strain>
    </source>
</reference>
<keyword evidence="5" id="KW-0460">Magnesium</keyword>
<feature type="binding site" evidence="5">
    <location>
        <position position="120"/>
    </location>
    <ligand>
        <name>Mg(2+)</name>
        <dbReference type="ChEBI" id="CHEBI:18420"/>
    </ligand>
</feature>
<dbReference type="InterPro" id="IPR005493">
    <property type="entry name" value="RraA/RraA-like"/>
</dbReference>
<evidence type="ECO:0000256" key="2">
    <source>
        <dbReference type="ARBA" id="ARBA00016549"/>
    </source>
</evidence>
<evidence type="ECO:0000256" key="4">
    <source>
        <dbReference type="ARBA" id="ARBA00030169"/>
    </source>
</evidence>
<name>A0A1H6X784_9BACT</name>
<evidence type="ECO:0000313" key="6">
    <source>
        <dbReference type="EMBL" id="SEJ20732.1"/>
    </source>
</evidence>
<dbReference type="Proteomes" id="UP000199403">
    <property type="component" value="Unassembled WGS sequence"/>
</dbReference>
<dbReference type="Pfam" id="PF03737">
    <property type="entry name" value="RraA-like"/>
    <property type="match status" value="1"/>
</dbReference>
<dbReference type="InterPro" id="IPR036704">
    <property type="entry name" value="RraA/RraA-like_sf"/>
</dbReference>
<evidence type="ECO:0000313" key="7">
    <source>
        <dbReference type="Proteomes" id="UP000199403"/>
    </source>
</evidence>
<keyword evidence="5" id="KW-0479">Metal-binding</keyword>
<keyword evidence="7" id="KW-1185">Reference proteome</keyword>
<proteinExistence type="predicted"/>
<comment type="cofactor">
    <cofactor evidence="1">
        <name>a divalent metal cation</name>
        <dbReference type="ChEBI" id="CHEBI:60240"/>
    </cofactor>
</comment>
<evidence type="ECO:0000256" key="3">
    <source>
        <dbReference type="ARBA" id="ARBA00029596"/>
    </source>
</evidence>
<gene>
    <name evidence="6" type="ORF">SAMN05192553_102920</name>
</gene>
<feature type="binding site" evidence="5">
    <location>
        <position position="119"/>
    </location>
    <ligand>
        <name>substrate</name>
    </ligand>
</feature>
<evidence type="ECO:0000256" key="1">
    <source>
        <dbReference type="ARBA" id="ARBA00001968"/>
    </source>
</evidence>
<accession>A0A1H6X784</accession>
<dbReference type="EMBL" id="FNZH01000002">
    <property type="protein sequence ID" value="SEJ20732.1"/>
    <property type="molecule type" value="Genomic_DNA"/>
</dbReference>
<comment type="cofactor">
    <cofactor evidence="5">
        <name>Mg(2+)</name>
        <dbReference type="ChEBI" id="CHEBI:18420"/>
    </cofactor>
</comment>
<protein>
    <recommendedName>
        <fullName evidence="2">Putative 4-hydroxy-4-methyl-2-oxoglutarate aldolase</fullName>
    </recommendedName>
    <alternativeName>
        <fullName evidence="3">Regulator of ribonuclease activity homolog</fullName>
    </alternativeName>
    <alternativeName>
        <fullName evidence="4">RraA-like protein</fullName>
    </alternativeName>
</protein>